<dbReference type="Proteomes" id="UP000226592">
    <property type="component" value="Unassembled WGS sequence"/>
</dbReference>
<proteinExistence type="inferred from homology"/>
<organism evidence="3 4">
    <name type="scientific">Candidatus Iainarchaeum sp</name>
    <dbReference type="NCBI Taxonomy" id="3101447"/>
    <lineage>
        <taxon>Archaea</taxon>
        <taxon>Candidatus Iainarchaeota</taxon>
        <taxon>Candidatus Iainarchaeia</taxon>
        <taxon>Candidatus Iainarchaeales</taxon>
        <taxon>Candidatus Iainarchaeaceae</taxon>
        <taxon>Candidatus Iainarchaeum</taxon>
    </lineage>
</organism>
<gene>
    <name evidence="3" type="primary">amrB</name>
    <name evidence="3" type="ORF">CL943_01505</name>
</gene>
<sequence>MKIREAAVAGSFYPGEKTLILTQLKEFFAKIPKTKKVNCIIAPHAGYAYSGKTAAIAFSALKKTKTIFVLSPNHTGLGNPISVSDADYWETPLGKIAVDLRMRNKLLEKLGIGMDDLAHIQEHSLEVQIPFIQFLFPKAKIVPITIMTHRINELEKLGSAIWSIGGNEVGVVASSDFSHFIPEQEAKKQDKEAIKLIEKLDYTGFHALVMEKNLSICGFAPIIATMCFCEKNGLKKARLLKYTTSASTTKDKSSVVGYAAIFFE</sequence>
<dbReference type="EMBL" id="NZBU01000005">
    <property type="protein sequence ID" value="MAG21969.1"/>
    <property type="molecule type" value="Genomic_DNA"/>
</dbReference>
<name>A0A2D6M0Q8_9ARCH</name>
<reference evidence="4" key="1">
    <citation type="submission" date="2017-09" db="EMBL/GenBank/DDBJ databases">
        <title>The Reconstruction of 2,631 Draft Metagenome-Assembled Genomes from the Global Oceans.</title>
        <authorList>
            <person name="Tully B.J."/>
            <person name="Graham E.D."/>
            <person name="Heidelberg J.F."/>
        </authorList>
    </citation>
    <scope>NUCLEOTIDE SEQUENCE [LARGE SCALE GENOMIC DNA]</scope>
</reference>
<protein>
    <recommendedName>
        <fullName evidence="2">MEMO1 family protein CL943_01505</fullName>
    </recommendedName>
</protein>
<dbReference type="AlphaFoldDB" id="A0A2D6M0Q8"/>
<evidence type="ECO:0000256" key="1">
    <source>
        <dbReference type="ARBA" id="ARBA00006315"/>
    </source>
</evidence>
<dbReference type="Gene3D" id="3.40.830.10">
    <property type="entry name" value="LigB-like"/>
    <property type="match status" value="1"/>
</dbReference>
<dbReference type="PANTHER" id="PTHR11060:SF0">
    <property type="entry name" value="PROTEIN MEMO1"/>
    <property type="match status" value="1"/>
</dbReference>
<evidence type="ECO:0000313" key="3">
    <source>
        <dbReference type="EMBL" id="MAG21969.1"/>
    </source>
</evidence>
<evidence type="ECO:0000313" key="4">
    <source>
        <dbReference type="Proteomes" id="UP000226592"/>
    </source>
</evidence>
<dbReference type="NCBIfam" id="TIGR04336">
    <property type="entry name" value="AmmeMemoSam_B"/>
    <property type="match status" value="1"/>
</dbReference>
<comment type="caution">
    <text evidence="3">The sequence shown here is derived from an EMBL/GenBank/DDBJ whole genome shotgun (WGS) entry which is preliminary data.</text>
</comment>
<comment type="similarity">
    <text evidence="1 2">Belongs to the MEMO1 family.</text>
</comment>
<evidence type="ECO:0000256" key="2">
    <source>
        <dbReference type="HAMAP-Rule" id="MF_00055"/>
    </source>
</evidence>
<dbReference type="PANTHER" id="PTHR11060">
    <property type="entry name" value="PROTEIN MEMO1"/>
    <property type="match status" value="1"/>
</dbReference>
<dbReference type="InterPro" id="IPR002737">
    <property type="entry name" value="MEMO1_fam"/>
</dbReference>
<accession>A0A2D6M0Q8</accession>
<dbReference type="CDD" id="cd07361">
    <property type="entry name" value="MEMO_like"/>
    <property type="match status" value="1"/>
</dbReference>
<dbReference type="HAMAP" id="MF_00055">
    <property type="entry name" value="MEMO1"/>
    <property type="match status" value="1"/>
</dbReference>
<dbReference type="Pfam" id="PF01875">
    <property type="entry name" value="Memo"/>
    <property type="match status" value="1"/>
</dbReference>